<name>A0A8S5REE8_9VIRU</name>
<protein>
    <submittedName>
        <fullName evidence="1">Uncharacterized protein</fullName>
    </submittedName>
</protein>
<proteinExistence type="predicted"/>
<evidence type="ECO:0000313" key="1">
    <source>
        <dbReference type="EMBL" id="DAE29506.1"/>
    </source>
</evidence>
<accession>A0A8S5REE8</accession>
<dbReference type="EMBL" id="BK059095">
    <property type="protein sequence ID" value="DAE29506.1"/>
    <property type="molecule type" value="Genomic_DNA"/>
</dbReference>
<organism evidence="1">
    <name type="scientific">virus sp. ctkyY8</name>
    <dbReference type="NCBI Taxonomy" id="2827995"/>
    <lineage>
        <taxon>Viruses</taxon>
    </lineage>
</organism>
<reference evidence="1" key="1">
    <citation type="journal article" date="2021" name="Proc. Natl. Acad. Sci. U.S.A.">
        <title>A Catalog of Tens of Thousands of Viruses from Human Metagenomes Reveals Hidden Associations with Chronic Diseases.</title>
        <authorList>
            <person name="Tisza M.J."/>
            <person name="Buck C.B."/>
        </authorList>
    </citation>
    <scope>NUCLEOTIDE SEQUENCE</scope>
    <source>
        <strain evidence="1">CtkyY8</strain>
    </source>
</reference>
<sequence length="38" mass="4421">MKSYEIKIYSRLGRFKKSINPRDILSEISFSEDLNGGQ</sequence>